<evidence type="ECO:0008006" key="3">
    <source>
        <dbReference type="Google" id="ProtNLM"/>
    </source>
</evidence>
<dbReference type="Proteomes" id="UP000503011">
    <property type="component" value="Chromosome"/>
</dbReference>
<dbReference type="InterPro" id="IPR051961">
    <property type="entry name" value="Fungal_Metabolite_Diox"/>
</dbReference>
<sequence>MDAETPGQDVDVVVSPAELAAGTLSADQVRLATLLLHTRGCVILRGALPSTVVSAADAAFARVFADCRASGDGESLEMAGITCRVGRESRAVFWERNHRWRIFPRLRAPFDSPWLLANPLAMGLVRAALRDDFHCKFVSSDTCLAGAVIQSPHREMDPGLSWEPRGYIVNIPLHRCDLDNGPLEIWPCGSHLWRDDVLRGLGYDDTVQDGRNPDFEALAAMFPSRRVVLEPGDLLIRDPALMHRGTVNHTDRPRTMLAICYFRDGLTHNYGQLDLNLDHGLRERLAPEVRPLFAGVPQDV</sequence>
<organism evidence="1 2">
    <name type="scientific">Phytohabitans suffuscus</name>
    <dbReference type="NCBI Taxonomy" id="624315"/>
    <lineage>
        <taxon>Bacteria</taxon>
        <taxon>Bacillati</taxon>
        <taxon>Actinomycetota</taxon>
        <taxon>Actinomycetes</taxon>
        <taxon>Micromonosporales</taxon>
        <taxon>Micromonosporaceae</taxon>
    </lineage>
</organism>
<dbReference type="PANTHER" id="PTHR37563">
    <property type="entry name" value="PHYTANOYL-COA DIOXYGENASE FAMILY PROTEIN (AFU_ORTHOLOGUE AFUA_2G03330)"/>
    <property type="match status" value="1"/>
</dbReference>
<dbReference type="GO" id="GO:0016706">
    <property type="term" value="F:2-oxoglutarate-dependent dioxygenase activity"/>
    <property type="evidence" value="ECO:0007669"/>
    <property type="project" value="UniProtKB-ARBA"/>
</dbReference>
<reference evidence="1 2" key="2">
    <citation type="submission" date="2020-03" db="EMBL/GenBank/DDBJ databases">
        <authorList>
            <person name="Ichikawa N."/>
            <person name="Kimura A."/>
            <person name="Kitahashi Y."/>
            <person name="Uohara A."/>
        </authorList>
    </citation>
    <scope>NUCLEOTIDE SEQUENCE [LARGE SCALE GENOMIC DNA]</scope>
    <source>
        <strain evidence="1 2">NBRC 105367</strain>
    </source>
</reference>
<evidence type="ECO:0000313" key="2">
    <source>
        <dbReference type="Proteomes" id="UP000503011"/>
    </source>
</evidence>
<dbReference type="PANTHER" id="PTHR37563:SF2">
    <property type="entry name" value="PHYTANOYL-COA DIOXYGENASE FAMILY PROTEIN (AFU_ORTHOLOGUE AFUA_2G03330)"/>
    <property type="match status" value="1"/>
</dbReference>
<reference evidence="1 2" key="1">
    <citation type="submission" date="2020-03" db="EMBL/GenBank/DDBJ databases">
        <title>Whole genome shotgun sequence of Phytohabitans suffuscus NBRC 105367.</title>
        <authorList>
            <person name="Komaki H."/>
            <person name="Tamura T."/>
        </authorList>
    </citation>
    <scope>NUCLEOTIDE SEQUENCE [LARGE SCALE GENOMIC DNA]</scope>
    <source>
        <strain evidence="1 2">NBRC 105367</strain>
    </source>
</reference>
<keyword evidence="2" id="KW-1185">Reference proteome</keyword>
<dbReference type="Gene3D" id="2.60.120.620">
    <property type="entry name" value="q2cbj1_9rhob like domain"/>
    <property type="match status" value="1"/>
</dbReference>
<gene>
    <name evidence="1" type="ORF">Psuf_075870</name>
</gene>
<dbReference type="SUPFAM" id="SSF51197">
    <property type="entry name" value="Clavaminate synthase-like"/>
    <property type="match status" value="1"/>
</dbReference>
<accession>A0A6F8YW35</accession>
<dbReference type="KEGG" id="psuu:Psuf_075870"/>
<evidence type="ECO:0000313" key="1">
    <source>
        <dbReference type="EMBL" id="BCB90274.1"/>
    </source>
</evidence>
<dbReference type="RefSeq" id="WP_173162499.1">
    <property type="nucleotide sequence ID" value="NZ_AP022871.1"/>
</dbReference>
<dbReference type="InterPro" id="IPR008775">
    <property type="entry name" value="Phytyl_CoA_dOase-like"/>
</dbReference>
<dbReference type="AlphaFoldDB" id="A0A6F8YW35"/>
<proteinExistence type="predicted"/>
<dbReference type="EMBL" id="AP022871">
    <property type="protein sequence ID" value="BCB90274.1"/>
    <property type="molecule type" value="Genomic_DNA"/>
</dbReference>
<protein>
    <recommendedName>
        <fullName evidence="3">Phytanoyl-CoA dioxygenase</fullName>
    </recommendedName>
</protein>
<dbReference type="Pfam" id="PF05721">
    <property type="entry name" value="PhyH"/>
    <property type="match status" value="1"/>
</dbReference>
<name>A0A6F8YW35_9ACTN</name>